<dbReference type="Proteomes" id="UP001431221">
    <property type="component" value="Unassembled WGS sequence"/>
</dbReference>
<organism evidence="1 2">
    <name type="scientific">Roseibium sediminicola</name>
    <dbReference type="NCBI Taxonomy" id="2933272"/>
    <lineage>
        <taxon>Bacteria</taxon>
        <taxon>Pseudomonadati</taxon>
        <taxon>Pseudomonadota</taxon>
        <taxon>Alphaproteobacteria</taxon>
        <taxon>Hyphomicrobiales</taxon>
        <taxon>Stappiaceae</taxon>
        <taxon>Roseibium</taxon>
    </lineage>
</organism>
<proteinExistence type="predicted"/>
<keyword evidence="2" id="KW-1185">Reference proteome</keyword>
<dbReference type="EMBL" id="JALNMJ010000001">
    <property type="protein sequence ID" value="MCK7610908.1"/>
    <property type="molecule type" value="Genomic_DNA"/>
</dbReference>
<sequence>MTVPPKHGKVSFKQVSGQLGEKAGRCAGKTVKGTLVIYRPDKGYKGDDVFKVGFVMDMYVSGSAKVRNVVDKYVIKVK</sequence>
<evidence type="ECO:0000313" key="2">
    <source>
        <dbReference type="Proteomes" id="UP001431221"/>
    </source>
</evidence>
<reference evidence="1" key="1">
    <citation type="submission" date="2022-04" db="EMBL/GenBank/DDBJ databases">
        <title>Roseibium sp. CAU 1639 isolated from mud.</title>
        <authorList>
            <person name="Kim W."/>
        </authorList>
    </citation>
    <scope>NUCLEOTIDE SEQUENCE</scope>
    <source>
        <strain evidence="1">CAU 1639</strain>
    </source>
</reference>
<dbReference type="RefSeq" id="WP_248150003.1">
    <property type="nucleotide sequence ID" value="NZ_JALNMJ010000001.1"/>
</dbReference>
<protein>
    <submittedName>
        <fullName evidence="1">Uncharacterized protein</fullName>
    </submittedName>
</protein>
<name>A0ABT0GNB3_9HYPH</name>
<accession>A0ABT0GNB3</accession>
<evidence type="ECO:0000313" key="1">
    <source>
        <dbReference type="EMBL" id="MCK7610908.1"/>
    </source>
</evidence>
<comment type="caution">
    <text evidence="1">The sequence shown here is derived from an EMBL/GenBank/DDBJ whole genome shotgun (WGS) entry which is preliminary data.</text>
</comment>
<gene>
    <name evidence="1" type="ORF">M0H32_01940</name>
</gene>